<gene>
    <name evidence="1" type="ORF">S03H2_35616</name>
</gene>
<proteinExistence type="predicted"/>
<dbReference type="EMBL" id="BARU01021803">
    <property type="protein sequence ID" value="GAH49528.1"/>
    <property type="molecule type" value="Genomic_DNA"/>
</dbReference>
<dbReference type="AlphaFoldDB" id="X1HW70"/>
<organism evidence="1">
    <name type="scientific">marine sediment metagenome</name>
    <dbReference type="NCBI Taxonomy" id="412755"/>
    <lineage>
        <taxon>unclassified sequences</taxon>
        <taxon>metagenomes</taxon>
        <taxon>ecological metagenomes</taxon>
    </lineage>
</organism>
<reference evidence="1" key="1">
    <citation type="journal article" date="2014" name="Front. Microbiol.">
        <title>High frequency of phylogenetically diverse reductive dehalogenase-homologous genes in deep subseafloor sedimentary metagenomes.</title>
        <authorList>
            <person name="Kawai M."/>
            <person name="Futagami T."/>
            <person name="Toyoda A."/>
            <person name="Takaki Y."/>
            <person name="Nishi S."/>
            <person name="Hori S."/>
            <person name="Arai W."/>
            <person name="Tsubouchi T."/>
            <person name="Morono Y."/>
            <person name="Uchiyama I."/>
            <person name="Ito T."/>
            <person name="Fujiyama A."/>
            <person name="Inagaki F."/>
            <person name="Takami H."/>
        </authorList>
    </citation>
    <scope>NUCLEOTIDE SEQUENCE</scope>
    <source>
        <strain evidence="1">Expedition CK06-06</strain>
    </source>
</reference>
<sequence>MGKDVKSMKGKKIPLKFYIYAEDIVELKQDDWDTDFVSKFEDFDEIRSKYEEYMINDYITLKFERGTTQIYIDGKKFIQCIRLILHIPYTEVEEYDEIESIDDAIEVYRKRSQRIDIVEGPGARPIQGFTQNITPKEEFRGHCSNIEAWAENDYNTRILHSNIAFPMLKKLAEVGDPIARRVFKEEIASRFEMGDDKFRHHLRILGYLNFLTKEELLTLDEVTREKWNRNANRYEKPRENSSSSNAIYNFVSYYVRSVNLYDAKKRREFLNSCNQTLIKLY</sequence>
<protein>
    <submittedName>
        <fullName evidence="1">Uncharacterized protein</fullName>
    </submittedName>
</protein>
<name>X1HW70_9ZZZZ</name>
<feature type="non-terminal residue" evidence="1">
    <location>
        <position position="281"/>
    </location>
</feature>
<accession>X1HW70</accession>
<evidence type="ECO:0000313" key="1">
    <source>
        <dbReference type="EMBL" id="GAH49528.1"/>
    </source>
</evidence>
<comment type="caution">
    <text evidence="1">The sequence shown here is derived from an EMBL/GenBank/DDBJ whole genome shotgun (WGS) entry which is preliminary data.</text>
</comment>